<evidence type="ECO:0000313" key="5">
    <source>
        <dbReference type="EMBL" id="ADB42817.1"/>
    </source>
</evidence>
<sequence length="197" mass="22429">MAGRKNLSIMAIQELHIKNMVCDRCVRAVRQELERQGYVVRHIELGRAAVEGTLIELAVLEEGLAALGFELLTDRNARTVNQIKSLIIDLIQSGQIAKLNITLSDYLSQQLGKDYAHLSHIFSTTEHITIERFWIMQRVERAKELLSYRELSISEIATQLGYSSLSYLSNQFKQVTGLTPATYRDLNAPDRNPLDWI</sequence>
<dbReference type="HOGENOM" id="CLU_121830_0_0_10"/>
<dbReference type="Proteomes" id="UP000002028">
    <property type="component" value="Plasmid pSLIN02"/>
</dbReference>
<keyword evidence="1" id="KW-0805">Transcription regulation</keyword>
<dbReference type="PRINTS" id="PR00032">
    <property type="entry name" value="HTHARAC"/>
</dbReference>
<dbReference type="PROSITE" id="PS00041">
    <property type="entry name" value="HTH_ARAC_FAMILY_1"/>
    <property type="match status" value="1"/>
</dbReference>
<dbReference type="AlphaFoldDB" id="D2QVI5"/>
<dbReference type="PANTHER" id="PTHR43280">
    <property type="entry name" value="ARAC-FAMILY TRANSCRIPTIONAL REGULATOR"/>
    <property type="match status" value="1"/>
</dbReference>
<keyword evidence="5" id="KW-0614">Plasmid</keyword>
<name>D2QVI5_SPILD</name>
<dbReference type="GO" id="GO:0046872">
    <property type="term" value="F:metal ion binding"/>
    <property type="evidence" value="ECO:0007669"/>
    <property type="project" value="InterPro"/>
</dbReference>
<organism evidence="5 6">
    <name type="scientific">Spirosoma linguale (strain ATCC 33905 / DSM 74 / LMG 10896 / Claus 1)</name>
    <dbReference type="NCBI Taxonomy" id="504472"/>
    <lineage>
        <taxon>Bacteria</taxon>
        <taxon>Pseudomonadati</taxon>
        <taxon>Bacteroidota</taxon>
        <taxon>Cytophagia</taxon>
        <taxon>Cytophagales</taxon>
        <taxon>Cytophagaceae</taxon>
        <taxon>Spirosoma</taxon>
    </lineage>
</organism>
<evidence type="ECO:0000256" key="1">
    <source>
        <dbReference type="ARBA" id="ARBA00023015"/>
    </source>
</evidence>
<dbReference type="Gene3D" id="3.30.70.100">
    <property type="match status" value="1"/>
</dbReference>
<feature type="domain" description="HTH araC/xylS-type" evidence="4">
    <location>
        <begin position="81"/>
        <end position="186"/>
    </location>
</feature>
<dbReference type="InterPro" id="IPR020449">
    <property type="entry name" value="Tscrpt_reg_AraC-type_HTH"/>
</dbReference>
<geneLocation type="plasmid" evidence="5 6">
    <name>pSLIN02</name>
</geneLocation>
<keyword evidence="2" id="KW-0238">DNA-binding</keyword>
<dbReference type="InterPro" id="IPR036163">
    <property type="entry name" value="HMA_dom_sf"/>
</dbReference>
<dbReference type="SUPFAM" id="SSF46689">
    <property type="entry name" value="Homeodomain-like"/>
    <property type="match status" value="1"/>
</dbReference>
<accession>D2QVI5</accession>
<dbReference type="GO" id="GO:0043565">
    <property type="term" value="F:sequence-specific DNA binding"/>
    <property type="evidence" value="ECO:0007669"/>
    <property type="project" value="InterPro"/>
</dbReference>
<dbReference type="PROSITE" id="PS01124">
    <property type="entry name" value="HTH_ARAC_FAMILY_2"/>
    <property type="match status" value="1"/>
</dbReference>
<keyword evidence="6" id="KW-1185">Reference proteome</keyword>
<dbReference type="SMART" id="SM00342">
    <property type="entry name" value="HTH_ARAC"/>
    <property type="match status" value="1"/>
</dbReference>
<evidence type="ECO:0000313" key="6">
    <source>
        <dbReference type="Proteomes" id="UP000002028"/>
    </source>
</evidence>
<dbReference type="PANTHER" id="PTHR43280:SF2">
    <property type="entry name" value="HTH-TYPE TRANSCRIPTIONAL REGULATOR EXSA"/>
    <property type="match status" value="1"/>
</dbReference>
<dbReference type="EMBL" id="CP001771">
    <property type="protein sequence ID" value="ADB42817.1"/>
    <property type="molecule type" value="Genomic_DNA"/>
</dbReference>
<dbReference type="InterPro" id="IPR006121">
    <property type="entry name" value="HMA_dom"/>
</dbReference>
<gene>
    <name evidence="5" type="ordered locus">Slin_6868</name>
</gene>
<dbReference type="CDD" id="cd00371">
    <property type="entry name" value="HMA"/>
    <property type="match status" value="1"/>
</dbReference>
<keyword evidence="3" id="KW-0804">Transcription</keyword>
<dbReference type="InterPro" id="IPR018062">
    <property type="entry name" value="HTH_AraC-typ_CS"/>
</dbReference>
<dbReference type="GO" id="GO:0003700">
    <property type="term" value="F:DNA-binding transcription factor activity"/>
    <property type="evidence" value="ECO:0007669"/>
    <property type="project" value="InterPro"/>
</dbReference>
<dbReference type="InterPro" id="IPR009057">
    <property type="entry name" value="Homeodomain-like_sf"/>
</dbReference>
<dbReference type="SUPFAM" id="SSF55008">
    <property type="entry name" value="HMA, heavy metal-associated domain"/>
    <property type="match status" value="1"/>
</dbReference>
<dbReference type="Gene3D" id="1.10.10.60">
    <property type="entry name" value="Homeodomain-like"/>
    <property type="match status" value="1"/>
</dbReference>
<evidence type="ECO:0000259" key="4">
    <source>
        <dbReference type="PROSITE" id="PS01124"/>
    </source>
</evidence>
<dbReference type="InterPro" id="IPR018060">
    <property type="entry name" value="HTH_AraC"/>
</dbReference>
<evidence type="ECO:0000256" key="2">
    <source>
        <dbReference type="ARBA" id="ARBA00023125"/>
    </source>
</evidence>
<reference evidence="5 6" key="1">
    <citation type="journal article" date="2010" name="Stand. Genomic Sci.">
        <title>Complete genome sequence of Spirosoma linguale type strain (1).</title>
        <authorList>
            <person name="Lail K."/>
            <person name="Sikorski J."/>
            <person name="Saunders E."/>
            <person name="Lapidus A."/>
            <person name="Glavina Del Rio T."/>
            <person name="Copeland A."/>
            <person name="Tice H."/>
            <person name="Cheng J.-F."/>
            <person name="Lucas S."/>
            <person name="Nolan M."/>
            <person name="Bruce D."/>
            <person name="Goodwin L."/>
            <person name="Pitluck S."/>
            <person name="Ivanova N."/>
            <person name="Mavromatis K."/>
            <person name="Ovchinnikova G."/>
            <person name="Pati A."/>
            <person name="Chen A."/>
            <person name="Palaniappan K."/>
            <person name="Land M."/>
            <person name="Hauser L."/>
            <person name="Chang Y.-J."/>
            <person name="Jeffries C.D."/>
            <person name="Chain P."/>
            <person name="Brettin T."/>
            <person name="Detter J.C."/>
            <person name="Schuetze A."/>
            <person name="Rohde M."/>
            <person name="Tindall B.J."/>
            <person name="Goeker M."/>
            <person name="Bristow J."/>
            <person name="Eisen J.A."/>
            <person name="Markowitz V."/>
            <person name="Hugenholtz P."/>
            <person name="Kyrpides N.C."/>
            <person name="Klenk H.-P."/>
            <person name="Chen F."/>
        </authorList>
    </citation>
    <scope>NUCLEOTIDE SEQUENCE [LARGE SCALE GENOMIC DNA]</scope>
    <source>
        <strain evidence="6">ATCC 33905 / DSM 74 / LMG 10896 / Claus 1</strain>
    </source>
</reference>
<dbReference type="KEGG" id="sli:Slin_6868"/>
<dbReference type="Pfam" id="PF12833">
    <property type="entry name" value="HTH_18"/>
    <property type="match status" value="1"/>
</dbReference>
<protein>
    <submittedName>
        <fullName evidence="5">Transcriptional regulator, AraC family</fullName>
    </submittedName>
</protein>
<proteinExistence type="predicted"/>
<evidence type="ECO:0000256" key="3">
    <source>
        <dbReference type="ARBA" id="ARBA00023163"/>
    </source>
</evidence>